<evidence type="ECO:0000256" key="1">
    <source>
        <dbReference type="SAM" id="SignalP"/>
    </source>
</evidence>
<feature type="chain" id="PRO_5046583977" description="Outer membrane protein beta-barrel domain-containing protein" evidence="1">
    <location>
        <begin position="26"/>
        <end position="409"/>
    </location>
</feature>
<proteinExistence type="predicted"/>
<organism evidence="2 3">
    <name type="scientific">Mariniradius sediminis</name>
    <dbReference type="NCBI Taxonomy" id="2909237"/>
    <lineage>
        <taxon>Bacteria</taxon>
        <taxon>Pseudomonadati</taxon>
        <taxon>Bacteroidota</taxon>
        <taxon>Cytophagia</taxon>
        <taxon>Cytophagales</taxon>
        <taxon>Cyclobacteriaceae</taxon>
        <taxon>Mariniradius</taxon>
    </lineage>
</organism>
<evidence type="ECO:0000313" key="2">
    <source>
        <dbReference type="EMBL" id="MCF1751906.1"/>
    </source>
</evidence>
<protein>
    <recommendedName>
        <fullName evidence="4">Outer membrane protein beta-barrel domain-containing protein</fullName>
    </recommendedName>
</protein>
<dbReference type="RefSeq" id="WP_234861849.1">
    <property type="nucleotide sequence ID" value="NZ_JAKEVZ010000009.1"/>
</dbReference>
<evidence type="ECO:0000313" key="3">
    <source>
        <dbReference type="Proteomes" id="UP001201449"/>
    </source>
</evidence>
<reference evidence="2 3" key="1">
    <citation type="submission" date="2022-01" db="EMBL/GenBank/DDBJ databases">
        <title>Mariniradius saccharolyticus sp. nov., isolated from sediment of a river.</title>
        <authorList>
            <person name="Liu H."/>
        </authorList>
    </citation>
    <scope>NUCLEOTIDE SEQUENCE [LARGE SCALE GENOMIC DNA]</scope>
    <source>
        <strain evidence="2 3">RY-2</strain>
    </source>
</reference>
<name>A0ABS9BW91_9BACT</name>
<gene>
    <name evidence="2" type="ORF">L0U89_12595</name>
</gene>
<evidence type="ECO:0008006" key="4">
    <source>
        <dbReference type="Google" id="ProtNLM"/>
    </source>
</evidence>
<comment type="caution">
    <text evidence="2">The sequence shown here is derived from an EMBL/GenBank/DDBJ whole genome shotgun (WGS) entry which is preliminary data.</text>
</comment>
<dbReference type="EMBL" id="JAKEVZ010000009">
    <property type="protein sequence ID" value="MCF1751906.1"/>
    <property type="molecule type" value="Genomic_DNA"/>
</dbReference>
<keyword evidence="1" id="KW-0732">Signal</keyword>
<sequence length="409" mass="46354">MDSNRYFASLLLLSLLILLSISSYGQNGDFVVLPSQEKVYGSMVNTFDFTNAKSVNFRNSSDQAVNQYMPSDLIAFGLDNGRYFKSIHLPEENEKVFVQVILSGKKSLYKYKKVFYIDDDGKLVKLNSSYSQSLGAESNTQRSNFKPFVNTLNLILAGNCGNSLVVTVMGAKYTENSLAEILSKYHECEGLEFINHIQEIPLVRISPMATAGLAFLNQDYYPINASKVMVFDRNSFPVFQAGVRFHQIRKLPRLAFDLSVAYMNRDNTLNYQFENSEGLTTGTQVYRSSSILVPMFVDYQLFKFGSVGTYIGLGGIVRNTSFEVDYAIVDYTLFFNSVTTVTEEQFFFNEDRDFAPAIKLGAHINQGKKVGLLSELQFDYQSKNTVRVWPYSDSTYKQFTVAFLFSIIF</sequence>
<dbReference type="Proteomes" id="UP001201449">
    <property type="component" value="Unassembled WGS sequence"/>
</dbReference>
<accession>A0ABS9BW91</accession>
<feature type="signal peptide" evidence="1">
    <location>
        <begin position="1"/>
        <end position="25"/>
    </location>
</feature>
<keyword evidence="3" id="KW-1185">Reference proteome</keyword>